<comment type="caution">
    <text evidence="2">The sequence shown here is derived from an EMBL/GenBank/DDBJ whole genome shotgun (WGS) entry which is preliminary data.</text>
</comment>
<gene>
    <name evidence="2" type="ORF">BCR44DRAFT_80436</name>
</gene>
<feature type="region of interest" description="Disordered" evidence="1">
    <location>
        <begin position="22"/>
        <end position="42"/>
    </location>
</feature>
<feature type="compositionally biased region" description="Low complexity" evidence="1">
    <location>
        <begin position="561"/>
        <end position="574"/>
    </location>
</feature>
<sequence length="1014" mass="110865">MKPRLPSQRLVADCLHASRSLHQAMNPPPTQCPERHSPAAAVPQPNANVDAIASRGGDPDRKFLSRPSSQCPKHELPLEIWSLVVTCVVDARSKDTRWRLHLVRLAHTCRSAYFAAFPVLWGYLHLQFVRNNTELAPAESTVVNAAEFHNDPHLEYRLAWIRHARKQFDAGMVFPSACTRAHRVILSRMASISECLLLAPLVIRCGMPYLVSTVESEKLTGGDAVRIRASIEPLWGPFLSAQPSLLDNVTIINGLVLVPYPLHLVKHIDINDLDTSVDLGTDLLHPTTHASAMTNPSTPEQEWPHSHHGPPPNKPSWTHVLPFLLQLPPSNIHSIRFLSSSPCASRLTAELVQRYPYAQDKEAVYSGDHEHRYPSMTSSTRNVRLFLDGDLDSAASSTPDLICIPRFENLLYGGDIDKANSSALSSTSAAPPISPIFKPSAHELTANSIEFLGRTSYLPFDEPGVGLHRIFTIPTLTRLVLDIDFEFDVTDAGSFPIHLPNLAQFTLTMRIAILIFARNQHIDALPSQQQQQQQQQLGQPAFPALTHMVLLNDLDPPPDLSPSVSSTSSSSSSPPALPPPALPPPLPLMPAIPFHHMPQLYEFTVPATFRGLAAPCAIDISITPPPMVTVARMPNVHFIGLHAMSQYVPSGRPPIFDSLVATYKRIETQYALRGVPFPNLQTSGLHVWDWQGDPRNELPWCTWKDQLREVEVVFDGPCVWAPDWMVGVAGFSRLTRLTVVQSVAVQTVQLAPSERGERVLLDMLEVLTVQFANARVVDFTGVAIGSESGALDSTRVHLPRLRRLLVHAPCTTHLPPPAQLALLRHVSVYGAPCPKLIQALLAAATIPACTTQVAFEAQPPQSPSMAATAHDHGFVYQARESVPDPRLTCCGSSESPMATAAVCWVFTRRNLRVWYALLTAAPMACAPTHVTIRIGDVLDVVDAGTVARAVANLAGECRGATRWAVEVDAGVARTCRETVQNARWVAEAAGGQIGLESNSESSVSSPCGCRQSCT</sequence>
<evidence type="ECO:0000313" key="3">
    <source>
        <dbReference type="Proteomes" id="UP000193411"/>
    </source>
</evidence>
<reference evidence="2 3" key="1">
    <citation type="submission" date="2016-07" db="EMBL/GenBank/DDBJ databases">
        <title>Pervasive Adenine N6-methylation of Active Genes in Fungi.</title>
        <authorList>
            <consortium name="DOE Joint Genome Institute"/>
            <person name="Mondo S.J."/>
            <person name="Dannebaum R.O."/>
            <person name="Kuo R.C."/>
            <person name="Labutti K."/>
            <person name="Haridas S."/>
            <person name="Kuo A."/>
            <person name="Salamov A."/>
            <person name="Ahrendt S.R."/>
            <person name="Lipzen A."/>
            <person name="Sullivan W."/>
            <person name="Andreopoulos W.B."/>
            <person name="Clum A."/>
            <person name="Lindquist E."/>
            <person name="Daum C."/>
            <person name="Ramamoorthy G.K."/>
            <person name="Gryganskyi A."/>
            <person name="Culley D."/>
            <person name="Magnuson J.K."/>
            <person name="James T.Y."/>
            <person name="O'Malley M.A."/>
            <person name="Stajich J.E."/>
            <person name="Spatafora J.W."/>
            <person name="Visel A."/>
            <person name="Grigoriev I.V."/>
        </authorList>
    </citation>
    <scope>NUCLEOTIDE SEQUENCE [LARGE SCALE GENOMIC DNA]</scope>
    <source>
        <strain evidence="2 3">PL171</strain>
    </source>
</reference>
<dbReference type="Proteomes" id="UP000193411">
    <property type="component" value="Unassembled WGS sequence"/>
</dbReference>
<accession>A0A1Y2HWW3</accession>
<feature type="compositionally biased region" description="Polar residues" evidence="1">
    <location>
        <begin position="288"/>
        <end position="300"/>
    </location>
</feature>
<dbReference type="AlphaFoldDB" id="A0A1Y2HWW3"/>
<feature type="region of interest" description="Disordered" evidence="1">
    <location>
        <begin position="287"/>
        <end position="312"/>
    </location>
</feature>
<evidence type="ECO:0000256" key="1">
    <source>
        <dbReference type="SAM" id="MobiDB-lite"/>
    </source>
</evidence>
<keyword evidence="3" id="KW-1185">Reference proteome</keyword>
<protein>
    <submittedName>
        <fullName evidence="2">Uncharacterized protein</fullName>
    </submittedName>
</protein>
<dbReference type="EMBL" id="MCFL01000009">
    <property type="protein sequence ID" value="ORZ38241.1"/>
    <property type="molecule type" value="Genomic_DNA"/>
</dbReference>
<name>A0A1Y2HWW3_9FUNG</name>
<feature type="region of interest" description="Disordered" evidence="1">
    <location>
        <begin position="559"/>
        <end position="582"/>
    </location>
</feature>
<evidence type="ECO:0000313" key="2">
    <source>
        <dbReference type="EMBL" id="ORZ38241.1"/>
    </source>
</evidence>
<proteinExistence type="predicted"/>
<organism evidence="2 3">
    <name type="scientific">Catenaria anguillulae PL171</name>
    <dbReference type="NCBI Taxonomy" id="765915"/>
    <lineage>
        <taxon>Eukaryota</taxon>
        <taxon>Fungi</taxon>
        <taxon>Fungi incertae sedis</taxon>
        <taxon>Blastocladiomycota</taxon>
        <taxon>Blastocladiomycetes</taxon>
        <taxon>Blastocladiales</taxon>
        <taxon>Catenariaceae</taxon>
        <taxon>Catenaria</taxon>
    </lineage>
</organism>